<organism evidence="3 4">
    <name type="scientific">Postia placenta MAD-698-R-SB12</name>
    <dbReference type="NCBI Taxonomy" id="670580"/>
    <lineage>
        <taxon>Eukaryota</taxon>
        <taxon>Fungi</taxon>
        <taxon>Dikarya</taxon>
        <taxon>Basidiomycota</taxon>
        <taxon>Agaricomycotina</taxon>
        <taxon>Agaricomycetes</taxon>
        <taxon>Polyporales</taxon>
        <taxon>Adustoporiaceae</taxon>
        <taxon>Rhodonia</taxon>
    </lineage>
</organism>
<feature type="domain" description="DUF6533" evidence="2">
    <location>
        <begin position="20"/>
        <end position="65"/>
    </location>
</feature>
<name>A0A1X6N611_9APHY</name>
<keyword evidence="1" id="KW-1133">Transmembrane helix</keyword>
<keyword evidence="1" id="KW-0812">Transmembrane</keyword>
<dbReference type="InterPro" id="IPR045340">
    <property type="entry name" value="DUF6533"/>
</dbReference>
<gene>
    <name evidence="3" type="ORF">POSPLADRAFT_1137271</name>
</gene>
<dbReference type="EMBL" id="KZ110594">
    <property type="protein sequence ID" value="OSX63926.1"/>
    <property type="molecule type" value="Genomic_DNA"/>
</dbReference>
<evidence type="ECO:0000259" key="2">
    <source>
        <dbReference type="Pfam" id="PF20151"/>
    </source>
</evidence>
<dbReference type="SUPFAM" id="SSF50494">
    <property type="entry name" value="Trypsin-like serine proteases"/>
    <property type="match status" value="1"/>
</dbReference>
<dbReference type="AlphaFoldDB" id="A0A1X6N611"/>
<dbReference type="GeneID" id="36329726"/>
<dbReference type="RefSeq" id="XP_024340720.1">
    <property type="nucleotide sequence ID" value="XM_024484777.1"/>
</dbReference>
<proteinExistence type="predicted"/>
<accession>A0A1X6N611</accession>
<feature type="transmembrane region" description="Helical" evidence="1">
    <location>
        <begin position="114"/>
        <end position="137"/>
    </location>
</feature>
<dbReference type="Proteomes" id="UP000194127">
    <property type="component" value="Unassembled WGS sequence"/>
</dbReference>
<evidence type="ECO:0000256" key="1">
    <source>
        <dbReference type="SAM" id="Phobius"/>
    </source>
</evidence>
<feature type="transmembrane region" description="Helical" evidence="1">
    <location>
        <begin position="20"/>
        <end position="38"/>
    </location>
</feature>
<evidence type="ECO:0000313" key="4">
    <source>
        <dbReference type="Proteomes" id="UP000194127"/>
    </source>
</evidence>
<dbReference type="OrthoDB" id="3215905at2759"/>
<feature type="transmembrane region" description="Helical" evidence="1">
    <location>
        <begin position="217"/>
        <end position="242"/>
    </location>
</feature>
<feature type="transmembrane region" description="Helical" evidence="1">
    <location>
        <begin position="50"/>
        <end position="77"/>
    </location>
</feature>
<dbReference type="InterPro" id="IPR009003">
    <property type="entry name" value="Peptidase_S1_PA"/>
</dbReference>
<protein>
    <recommendedName>
        <fullName evidence="2">DUF6533 domain-containing protein</fullName>
    </recommendedName>
</protein>
<dbReference type="Pfam" id="PF20151">
    <property type="entry name" value="DUF6533"/>
    <property type="match status" value="1"/>
</dbReference>
<dbReference type="STRING" id="670580.A0A1X6N611"/>
<sequence length="815" mass="90043">MGSTQAGIDVYLAQFNYECYIYIAATAFYCYDYCLTFSDEVRFVWKARPSVIAALFYVFRYTALFNTVFMILGLHAWPSWQSDRRSYQNPLHVEAEAKRFIAAVPSSYARRWRLLPFVATLLLGLINPAISIYTFIINEPILITFPRLTCGLQTQEEYAQLYDKLIQGARGSSLLFDLVVLIITWTKLRVAAMDIRSQARVSVVLIRDSKSLHSLQLIVNILGISIGSLTSLLIPMSTWIAILTSSLLSRLLFDLRKVSAEGLGVSITHTMGTLAFADAHSLGDDTVMDTPDVTSGRYLDEENRPRSLLAIPTSLSIRTCHCIEALDSNIPPPQNSCIMFPFPPSEMEANVYYAGLPSAPALVACTSTTPWEAPTGLEAYRNIKELRAVGNHALKEAWEDDLAKAPRPSGLDEELLVESNIADVDVEIRESVVTRSAGPKLLTPTYSSDCTVDVREPFTTTLGLPICAQSTPWVEDTGGFFISEGGKPERLLLVTARHVVFPPDKNENKHFEHKNDSQRCCDVRLFGDAAFKKYLESIKAGIGGKAIMAQYQERRIKAIEGKGDPAANRERQEAQAELDKAMAVMEELNDFYQNILTHWDLPESRVLGHVILSLPISSGEGYTEDWAAIEIDASKIDANNFNGNAIDLGTHIPVDEFSRMMCSNPRNAHSFTYPGDRLLKLKGTIPDDEMRHPTALDENNDPCLIVIKRGNTTNLTVGRASDICSYARIYDDNDKAETSKEWAILPFDSKSGPFSAKGDSGSVVVDGLGRIGGLLTSGAGATPSLDIAYATPISFLLKRMQENGLNLVNASRQTA</sequence>
<keyword evidence="4" id="KW-1185">Reference proteome</keyword>
<evidence type="ECO:0000313" key="3">
    <source>
        <dbReference type="EMBL" id="OSX63926.1"/>
    </source>
</evidence>
<keyword evidence="1" id="KW-0472">Membrane</keyword>
<reference evidence="3 4" key="1">
    <citation type="submission" date="2017-04" db="EMBL/GenBank/DDBJ databases">
        <title>Genome Sequence of the Model Brown-Rot Fungus Postia placenta SB12.</title>
        <authorList>
            <consortium name="DOE Joint Genome Institute"/>
            <person name="Gaskell J."/>
            <person name="Kersten P."/>
            <person name="Larrondo L.F."/>
            <person name="Canessa P."/>
            <person name="Martinez D."/>
            <person name="Hibbett D."/>
            <person name="Schmoll M."/>
            <person name="Kubicek C.P."/>
            <person name="Martinez A.T."/>
            <person name="Yadav J."/>
            <person name="Master E."/>
            <person name="Magnuson J.K."/>
            <person name="James T."/>
            <person name="Yaver D."/>
            <person name="Berka R."/>
            <person name="Labutti K."/>
            <person name="Lipzen A."/>
            <person name="Aerts A."/>
            <person name="Barry K."/>
            <person name="Henrissat B."/>
            <person name="Blanchette R."/>
            <person name="Grigoriev I."/>
            <person name="Cullen D."/>
        </authorList>
    </citation>
    <scope>NUCLEOTIDE SEQUENCE [LARGE SCALE GENOMIC DNA]</scope>
    <source>
        <strain evidence="3 4">MAD-698-R-SB12</strain>
    </source>
</reference>